<evidence type="ECO:0000313" key="3">
    <source>
        <dbReference type="Proteomes" id="UP000177967"/>
    </source>
</evidence>
<dbReference type="AlphaFoldDB" id="A0A1G1UYE2"/>
<accession>A0A1G1UYE2</accession>
<feature type="transmembrane region" description="Helical" evidence="1">
    <location>
        <begin position="78"/>
        <end position="99"/>
    </location>
</feature>
<reference evidence="2 3" key="1">
    <citation type="journal article" date="2016" name="Nat. Commun.">
        <title>Thousands of microbial genomes shed light on interconnected biogeochemical processes in an aquifer system.</title>
        <authorList>
            <person name="Anantharaman K."/>
            <person name="Brown C.T."/>
            <person name="Hug L.A."/>
            <person name="Sharon I."/>
            <person name="Castelle C.J."/>
            <person name="Probst A.J."/>
            <person name="Thomas B.C."/>
            <person name="Singh A."/>
            <person name="Wilkins M.J."/>
            <person name="Karaoz U."/>
            <person name="Brodie E.L."/>
            <person name="Williams K.H."/>
            <person name="Hubbard S.S."/>
            <person name="Banfield J.F."/>
        </authorList>
    </citation>
    <scope>NUCLEOTIDE SEQUENCE [LARGE SCALE GENOMIC DNA]</scope>
</reference>
<dbReference type="Proteomes" id="UP000177967">
    <property type="component" value="Unassembled WGS sequence"/>
</dbReference>
<dbReference type="Pfam" id="PF18895">
    <property type="entry name" value="T4SS_pilin"/>
    <property type="match status" value="1"/>
</dbReference>
<dbReference type="STRING" id="1797513.A2782_03860"/>
<dbReference type="EMBL" id="MHBW01000031">
    <property type="protein sequence ID" value="OGY08120.1"/>
    <property type="molecule type" value="Genomic_DNA"/>
</dbReference>
<comment type="caution">
    <text evidence="2">The sequence shown here is derived from an EMBL/GenBank/DDBJ whole genome shotgun (WGS) entry which is preliminary data.</text>
</comment>
<keyword evidence="1" id="KW-0472">Membrane</keyword>
<keyword evidence="1" id="KW-0812">Transmembrane</keyword>
<protein>
    <submittedName>
        <fullName evidence="2">Uncharacterized protein</fullName>
    </submittedName>
</protein>
<evidence type="ECO:0000256" key="1">
    <source>
        <dbReference type="SAM" id="Phobius"/>
    </source>
</evidence>
<feature type="transmembrane region" description="Helical" evidence="1">
    <location>
        <begin position="39"/>
        <end position="57"/>
    </location>
</feature>
<organism evidence="2 3">
    <name type="scientific">Candidatus Blackburnbacteria bacterium RIFCSPHIGHO2_01_FULL_43_15b</name>
    <dbReference type="NCBI Taxonomy" id="1797513"/>
    <lineage>
        <taxon>Bacteria</taxon>
        <taxon>Candidatus Blackburniibacteriota</taxon>
    </lineage>
</organism>
<keyword evidence="1" id="KW-1133">Transmembrane helix</keyword>
<evidence type="ECO:0000313" key="2">
    <source>
        <dbReference type="EMBL" id="OGY08120.1"/>
    </source>
</evidence>
<dbReference type="InterPro" id="IPR043993">
    <property type="entry name" value="T4SS_pilin"/>
</dbReference>
<proteinExistence type="predicted"/>
<gene>
    <name evidence="2" type="ORF">A2782_03860</name>
</gene>
<name>A0A1G1UYE2_9BACT</name>
<sequence>MASWLGTACVGTKISDTVDASDVATIAGLECAFGNVVDVVLALSGVVVFVTFLIGGFKYLTSGSDPKAVESAKHTLTAAIAGLVVLVLAFAVLLVIQAVTGVQVTQFKVTTP</sequence>